<keyword evidence="2" id="KW-1185">Reference proteome</keyword>
<accession>A1C5T0</accession>
<gene>
    <name evidence="1" type="ORF">ACLA_004620</name>
</gene>
<dbReference type="Pfam" id="PF05630">
    <property type="entry name" value="NPP1"/>
    <property type="match status" value="1"/>
</dbReference>
<dbReference type="Proteomes" id="UP000006701">
    <property type="component" value="Unassembled WGS sequence"/>
</dbReference>
<organism evidence="1 2">
    <name type="scientific">Aspergillus clavatus (strain ATCC 1007 / CBS 513.65 / DSM 816 / NCTC 3887 / NRRL 1 / QM 1276 / 107)</name>
    <dbReference type="NCBI Taxonomy" id="344612"/>
    <lineage>
        <taxon>Eukaryota</taxon>
        <taxon>Fungi</taxon>
        <taxon>Dikarya</taxon>
        <taxon>Ascomycota</taxon>
        <taxon>Pezizomycotina</taxon>
        <taxon>Eurotiomycetes</taxon>
        <taxon>Eurotiomycetidae</taxon>
        <taxon>Eurotiales</taxon>
        <taxon>Aspergillaceae</taxon>
        <taxon>Aspergillus</taxon>
        <taxon>Aspergillus subgen. Fumigati</taxon>
    </lineage>
</organism>
<dbReference type="EMBL" id="DS027004">
    <property type="protein sequence ID" value="EAW15048.1"/>
    <property type="molecule type" value="Genomic_DNA"/>
</dbReference>
<dbReference type="RefSeq" id="XP_001276474.1">
    <property type="nucleotide sequence ID" value="XM_001276473.1"/>
</dbReference>
<dbReference type="STRING" id="344612.A1C5T0"/>
<dbReference type="HOGENOM" id="CLU_3124677_0_0_1"/>
<dbReference type="OrthoDB" id="89086at2759"/>
<evidence type="ECO:0000313" key="1">
    <source>
        <dbReference type="EMBL" id="EAW15048.1"/>
    </source>
</evidence>
<dbReference type="AlphaFoldDB" id="A1C5T0"/>
<evidence type="ECO:0000313" key="2">
    <source>
        <dbReference type="Proteomes" id="UP000006701"/>
    </source>
</evidence>
<dbReference type="VEuPathDB" id="FungiDB:ACLA_004620"/>
<dbReference type="GeneID" id="4708402"/>
<dbReference type="KEGG" id="act:ACLA_004620"/>
<protein>
    <submittedName>
        <fullName evidence="1">Uncharacterized protein</fullName>
    </submittedName>
</protein>
<proteinExistence type="predicted"/>
<reference evidence="1 2" key="1">
    <citation type="journal article" date="2008" name="PLoS Genet.">
        <title>Genomic islands in the pathogenic filamentous fungus Aspergillus fumigatus.</title>
        <authorList>
            <person name="Fedorova N.D."/>
            <person name="Khaldi N."/>
            <person name="Joardar V.S."/>
            <person name="Maiti R."/>
            <person name="Amedeo P."/>
            <person name="Anderson M.J."/>
            <person name="Crabtree J."/>
            <person name="Silva J.C."/>
            <person name="Badger J.H."/>
            <person name="Albarraq A."/>
            <person name="Angiuoli S."/>
            <person name="Bussey H."/>
            <person name="Bowyer P."/>
            <person name="Cotty P.J."/>
            <person name="Dyer P.S."/>
            <person name="Egan A."/>
            <person name="Galens K."/>
            <person name="Fraser-Liggett C.M."/>
            <person name="Haas B.J."/>
            <person name="Inman J.M."/>
            <person name="Kent R."/>
            <person name="Lemieux S."/>
            <person name="Malavazi I."/>
            <person name="Orvis J."/>
            <person name="Roemer T."/>
            <person name="Ronning C.M."/>
            <person name="Sundaram J.P."/>
            <person name="Sutton G."/>
            <person name="Turner G."/>
            <person name="Venter J.C."/>
            <person name="White O.R."/>
            <person name="Whitty B.R."/>
            <person name="Youngman P."/>
            <person name="Wolfe K.H."/>
            <person name="Goldman G.H."/>
            <person name="Wortman J.R."/>
            <person name="Jiang B."/>
            <person name="Denning D.W."/>
            <person name="Nierman W.C."/>
        </authorList>
    </citation>
    <scope>NUCLEOTIDE SEQUENCE [LARGE SCALE GENOMIC DNA]</scope>
    <source>
        <strain evidence="2">ATCC 1007 / CBS 513.65 / DSM 816 / NCTC 3887 / NRRL 1</strain>
    </source>
</reference>
<sequence>MVGDTQPLIAWESLPAVAQTALDSTDFGDVNVPFKVAKFGVKPRQGNILT</sequence>
<dbReference type="InterPro" id="IPR008701">
    <property type="entry name" value="NPP1"/>
</dbReference>
<name>A1C5T0_ASPCL</name>